<reference evidence="2 3" key="1">
    <citation type="journal article" date="2022" name="G3 (Bethesda)">
        <title>Whole-genome sequence and methylome profiling of the almond [Prunus dulcis (Mill.) D.A. Webb] cultivar 'Nonpareil'.</title>
        <authorList>
            <person name="D'Amico-Willman K.M."/>
            <person name="Ouma W.Z."/>
            <person name="Meulia T."/>
            <person name="Sideli G.M."/>
            <person name="Gradziel T.M."/>
            <person name="Fresnedo-Ramirez J."/>
        </authorList>
    </citation>
    <scope>NUCLEOTIDE SEQUENCE [LARGE SCALE GENOMIC DNA]</scope>
    <source>
        <strain evidence="2">Clone GOH B32 T37-40</strain>
    </source>
</reference>
<evidence type="ECO:0000313" key="3">
    <source>
        <dbReference type="Proteomes" id="UP001054821"/>
    </source>
</evidence>
<dbReference type="AlphaFoldDB" id="A0AAD4ZC84"/>
<accession>A0AAD4ZC84</accession>
<feature type="transmembrane region" description="Helical" evidence="1">
    <location>
        <begin position="43"/>
        <end position="62"/>
    </location>
</feature>
<organism evidence="2 3">
    <name type="scientific">Prunus dulcis</name>
    <name type="common">Almond</name>
    <name type="synonym">Amygdalus dulcis</name>
    <dbReference type="NCBI Taxonomy" id="3755"/>
    <lineage>
        <taxon>Eukaryota</taxon>
        <taxon>Viridiplantae</taxon>
        <taxon>Streptophyta</taxon>
        <taxon>Embryophyta</taxon>
        <taxon>Tracheophyta</taxon>
        <taxon>Spermatophyta</taxon>
        <taxon>Magnoliopsida</taxon>
        <taxon>eudicotyledons</taxon>
        <taxon>Gunneridae</taxon>
        <taxon>Pentapetalae</taxon>
        <taxon>rosids</taxon>
        <taxon>fabids</taxon>
        <taxon>Rosales</taxon>
        <taxon>Rosaceae</taxon>
        <taxon>Amygdaloideae</taxon>
        <taxon>Amygdaleae</taxon>
        <taxon>Prunus</taxon>
    </lineage>
</organism>
<keyword evidence="1" id="KW-0812">Transmembrane</keyword>
<proteinExistence type="predicted"/>
<evidence type="ECO:0008006" key="4">
    <source>
        <dbReference type="Google" id="ProtNLM"/>
    </source>
</evidence>
<evidence type="ECO:0000256" key="1">
    <source>
        <dbReference type="SAM" id="Phobius"/>
    </source>
</evidence>
<keyword evidence="1" id="KW-1133">Transmembrane helix</keyword>
<dbReference type="EMBL" id="JAJFAZ020000003">
    <property type="protein sequence ID" value="KAI5340359.1"/>
    <property type="molecule type" value="Genomic_DNA"/>
</dbReference>
<keyword evidence="3" id="KW-1185">Reference proteome</keyword>
<feature type="transmembrane region" description="Helical" evidence="1">
    <location>
        <begin position="83"/>
        <end position="104"/>
    </location>
</feature>
<comment type="caution">
    <text evidence="2">The sequence shown here is derived from an EMBL/GenBank/DDBJ whole genome shotgun (WGS) entry which is preliminary data.</text>
</comment>
<evidence type="ECO:0000313" key="2">
    <source>
        <dbReference type="EMBL" id="KAI5340359.1"/>
    </source>
</evidence>
<gene>
    <name evidence="2" type="ORF">L3X38_019633</name>
</gene>
<name>A0AAD4ZC84_PRUDU</name>
<keyword evidence="1" id="KW-0472">Membrane</keyword>
<protein>
    <recommendedName>
        <fullName evidence="4">Transmembrane protein</fullName>
    </recommendedName>
</protein>
<sequence length="195" mass="21792">MPTVSFIYPDPPLFLIPRIQLSSPPSISTYLPHTLHSNPSSTVLVLPTEIFSSLLIWLNLVATSASRKRDFPLTTLKMCRVRAFALSRVLAPAPSIMLMFVWFLCLFWCFVRYLGGFVGRAIFSLCAPWVWQLFPSTCPGDVVSCNGCGGFVEFWLGFVSFLDLGSNGIEYPLIRMATEVNVASEPLHQEEPIIL</sequence>
<dbReference type="Proteomes" id="UP001054821">
    <property type="component" value="Chromosome 3"/>
</dbReference>